<sequence length="94" mass="11102">MEQIFQHSITAFLSSLTMWMFSRRKNLAEDRGKELDNAVKAVKYYRELLDDMAKRLAEATEALMKLEQKHHDLMRVNQSLVSELQKYKQLNGKL</sequence>
<dbReference type="AlphaFoldDB" id="A0A2D0AIJ6"/>
<feature type="coiled-coil region" evidence="1">
    <location>
        <begin position="49"/>
        <end position="76"/>
    </location>
</feature>
<evidence type="ECO:0000256" key="1">
    <source>
        <dbReference type="SAM" id="Coils"/>
    </source>
</evidence>
<dbReference type="Proteomes" id="UP000197768">
    <property type="component" value="Unassembled WGS sequence"/>
</dbReference>
<keyword evidence="1" id="KW-0175">Coiled coil</keyword>
<proteinExistence type="predicted"/>
<evidence type="ECO:0008006" key="4">
    <source>
        <dbReference type="Google" id="ProtNLM"/>
    </source>
</evidence>
<gene>
    <name evidence="2" type="ORF">BWK59_05825</name>
</gene>
<evidence type="ECO:0000313" key="2">
    <source>
        <dbReference type="EMBL" id="OWP84341.1"/>
    </source>
</evidence>
<dbReference type="EMBL" id="MTCZ01000041">
    <property type="protein sequence ID" value="OWP84341.1"/>
    <property type="molecule type" value="Genomic_DNA"/>
</dbReference>
<evidence type="ECO:0000313" key="3">
    <source>
        <dbReference type="Proteomes" id="UP000197768"/>
    </source>
</evidence>
<organism evidence="2 3">
    <name type="scientific">Flavobacterium davisii</name>
    <dbReference type="NCBI Taxonomy" id="2906077"/>
    <lineage>
        <taxon>Bacteria</taxon>
        <taxon>Pseudomonadati</taxon>
        <taxon>Bacteroidota</taxon>
        <taxon>Flavobacteriia</taxon>
        <taxon>Flavobacteriales</taxon>
        <taxon>Flavobacteriaceae</taxon>
        <taxon>Flavobacterium</taxon>
    </lineage>
</organism>
<accession>A0A2D0AIJ6</accession>
<comment type="caution">
    <text evidence="2">The sequence shown here is derived from an EMBL/GenBank/DDBJ whole genome shotgun (WGS) entry which is preliminary data.</text>
</comment>
<protein>
    <recommendedName>
        <fullName evidence="4">Cell wall anchor protein</fullName>
    </recommendedName>
</protein>
<dbReference type="RefSeq" id="WP_088391954.1">
    <property type="nucleotide sequence ID" value="NZ_MTCZ01000041.1"/>
</dbReference>
<reference evidence="2 3" key="1">
    <citation type="journal article" date="2017" name="Infect. Genet. Evol.">
        <title>Comparative genome analysis of fish pathogen Flavobacterium columnare reveals extensive sequence diversity within the species.</title>
        <authorList>
            <person name="Kayansamruaj P."/>
            <person name="Dong H.T."/>
            <person name="Hirono I."/>
            <person name="Kondo H."/>
            <person name="Senapin S."/>
            <person name="Rodkhum C."/>
        </authorList>
    </citation>
    <scope>NUCLEOTIDE SEQUENCE [LARGE SCALE GENOMIC DNA]</scope>
    <source>
        <strain evidence="2 3">1215</strain>
    </source>
</reference>
<name>A0A2D0AIJ6_9FLAO</name>